<dbReference type="GO" id="GO:0004334">
    <property type="term" value="F:fumarylacetoacetase activity"/>
    <property type="evidence" value="ECO:0007669"/>
    <property type="project" value="UniProtKB-EC"/>
</dbReference>
<proteinExistence type="predicted"/>
<keyword evidence="5 13" id="KW-0479">Metal-binding</keyword>
<dbReference type="Proteomes" id="UP000269669">
    <property type="component" value="Unassembled WGS sequence"/>
</dbReference>
<name>A0A3R9PBS3_9BACT</name>
<accession>A0A3R9PBS3</accession>
<dbReference type="GO" id="GO:1902000">
    <property type="term" value="P:homogentisate catabolic process"/>
    <property type="evidence" value="ECO:0007669"/>
    <property type="project" value="TreeGrafter"/>
</dbReference>
<evidence type="ECO:0000256" key="3">
    <source>
        <dbReference type="ARBA" id="ARBA00004782"/>
    </source>
</evidence>
<evidence type="ECO:0000256" key="1">
    <source>
        <dbReference type="ARBA" id="ARBA00001913"/>
    </source>
</evidence>
<evidence type="ECO:0000256" key="4">
    <source>
        <dbReference type="ARBA" id="ARBA00012094"/>
    </source>
</evidence>
<evidence type="ECO:0000256" key="6">
    <source>
        <dbReference type="ARBA" id="ARBA00022801"/>
    </source>
</evidence>
<keyword evidence="8 13" id="KW-0460">Magnesium</keyword>
<dbReference type="PANTHER" id="PTHR43069:SF2">
    <property type="entry name" value="FUMARYLACETOACETASE"/>
    <property type="match status" value="1"/>
</dbReference>
<feature type="domain" description="Fumarylacetoacetase N-terminal" evidence="15">
    <location>
        <begin position="27"/>
        <end position="120"/>
    </location>
</feature>
<evidence type="ECO:0000256" key="2">
    <source>
        <dbReference type="ARBA" id="ARBA00001946"/>
    </source>
</evidence>
<reference evidence="16 17" key="1">
    <citation type="submission" date="2018-12" db="EMBL/GenBank/DDBJ databases">
        <title>Sequencing of bacterial isolates from soil warming experiment in Harvard Forest, Massachusetts, USA.</title>
        <authorList>
            <person name="Deangelis K."/>
        </authorList>
    </citation>
    <scope>NUCLEOTIDE SEQUENCE [LARGE SCALE GENOMIC DNA]</scope>
    <source>
        <strain evidence="16 17">EB153</strain>
    </source>
</reference>
<organism evidence="16 17">
    <name type="scientific">Edaphobacter aggregans</name>
    <dbReference type="NCBI Taxonomy" id="570835"/>
    <lineage>
        <taxon>Bacteria</taxon>
        <taxon>Pseudomonadati</taxon>
        <taxon>Acidobacteriota</taxon>
        <taxon>Terriglobia</taxon>
        <taxon>Terriglobales</taxon>
        <taxon>Acidobacteriaceae</taxon>
        <taxon>Edaphobacter</taxon>
    </lineage>
</organism>
<dbReference type="NCBIfam" id="TIGR01266">
    <property type="entry name" value="fum_ac_acetase"/>
    <property type="match status" value="1"/>
</dbReference>
<keyword evidence="17" id="KW-1185">Reference proteome</keyword>
<evidence type="ECO:0000259" key="14">
    <source>
        <dbReference type="Pfam" id="PF01557"/>
    </source>
</evidence>
<feature type="binding site" evidence="13">
    <location>
        <position position="238"/>
    </location>
    <ligand>
        <name>Mg(2+)</name>
        <dbReference type="ChEBI" id="CHEBI:18420"/>
    </ligand>
</feature>
<feature type="binding site" evidence="13">
    <location>
        <position position="258"/>
    </location>
    <ligand>
        <name>Mg(2+)</name>
        <dbReference type="ChEBI" id="CHEBI:18420"/>
    </ligand>
</feature>
<dbReference type="UniPathway" id="UPA00139">
    <property type="reaction ID" value="UER00341"/>
</dbReference>
<comment type="pathway">
    <text evidence="3">Amino-acid degradation; L-phenylalanine degradation; acetoacetate and fumarate from L-phenylalanine: step 6/6.</text>
</comment>
<feature type="binding site" evidence="13">
    <location>
        <position position="131"/>
    </location>
    <ligand>
        <name>Ca(2+)</name>
        <dbReference type="ChEBI" id="CHEBI:29108"/>
    </ligand>
</feature>
<keyword evidence="10" id="KW-0585">Phenylalanine catabolism</keyword>
<sequence length="437" mass="47105">MAKRTPSAHQSWLPAANDSANGFPLTHLPYGAFETEGQQHLCVAIGTHLLDLYECAASKLLPRSIAAACQAAILNPLMALGPRSWALLRDTLTELLHISVETSRRQVAEAALHSIAGATLLKAIHIPDYTDFYASIHHATRVGKLFRPDQPLFPNYKHVPIGYHGRASSILPSGIPIQRPHGQTCPDKPDGAPGFGPTKSLDYELELAFYIGQSNPLGTPIPVGKASSHIFGISLLNDWSARDIQSWEYQPLGPFLAKNFATTVSPWVTPMAALEPFRAPASPRPKGDPKPLPYLRSSADQRSGSLDIKLEVFLSTNTMRANKLPPFLLSRSNVQDLYWTPAQLLAHHTSNGCNLQIGDILATGTISGPSPTSAGCLLELTSNGAKPIALPTGETRSFLSDGDEVILRGTCETPDHPRLTLGECRAAILRAHSPSTA</sequence>
<dbReference type="RefSeq" id="WP_125486571.1">
    <property type="nucleotide sequence ID" value="NZ_RSDW01000001.1"/>
</dbReference>
<evidence type="ECO:0000256" key="11">
    <source>
        <dbReference type="PIRSR" id="PIRSR605959-1"/>
    </source>
</evidence>
<dbReference type="Pfam" id="PF09298">
    <property type="entry name" value="FAA_hydrolase_N"/>
    <property type="match status" value="1"/>
</dbReference>
<dbReference type="InterPro" id="IPR005959">
    <property type="entry name" value="Fumarylacetoacetase"/>
</dbReference>
<dbReference type="PANTHER" id="PTHR43069">
    <property type="entry name" value="FUMARYLACETOACETASE"/>
    <property type="match status" value="1"/>
</dbReference>
<feature type="binding site" evidence="12">
    <location>
        <position position="365"/>
    </location>
    <ligand>
        <name>substrate</name>
    </ligand>
</feature>
<comment type="caution">
    <text evidence="16">The sequence shown here is derived from an EMBL/GenBank/DDBJ whole genome shotgun (WGS) entry which is preliminary data.</text>
</comment>
<evidence type="ECO:0000256" key="10">
    <source>
        <dbReference type="ARBA" id="ARBA00023232"/>
    </source>
</evidence>
<feature type="binding site" evidence="12">
    <location>
        <position position="147"/>
    </location>
    <ligand>
        <name>substrate</name>
    </ligand>
</feature>
<dbReference type="InterPro" id="IPR015377">
    <property type="entry name" value="Fumarylacetoacetase_N"/>
</dbReference>
<feature type="binding site" evidence="13">
    <location>
        <position position="262"/>
    </location>
    <ligand>
        <name>Mg(2+)</name>
        <dbReference type="ChEBI" id="CHEBI:18420"/>
    </ligand>
</feature>
<evidence type="ECO:0000256" key="5">
    <source>
        <dbReference type="ARBA" id="ARBA00022723"/>
    </source>
</evidence>
<dbReference type="Pfam" id="PF01557">
    <property type="entry name" value="FAA_hydrolase"/>
    <property type="match status" value="1"/>
</dbReference>
<evidence type="ECO:0000256" key="8">
    <source>
        <dbReference type="ARBA" id="ARBA00022842"/>
    </source>
</evidence>
<evidence type="ECO:0000259" key="15">
    <source>
        <dbReference type="Pfam" id="PF09298"/>
    </source>
</evidence>
<dbReference type="GO" id="GO:0046872">
    <property type="term" value="F:metal ion binding"/>
    <property type="evidence" value="ECO:0007669"/>
    <property type="project" value="UniProtKB-KW"/>
</dbReference>
<feature type="binding site" evidence="12">
    <location>
        <position position="249"/>
    </location>
    <ligand>
        <name>substrate</name>
    </ligand>
</feature>
<comment type="cofactor">
    <cofactor evidence="1 13">
        <name>Ca(2+)</name>
        <dbReference type="ChEBI" id="CHEBI:29108"/>
    </cofactor>
</comment>
<evidence type="ECO:0000256" key="13">
    <source>
        <dbReference type="PIRSR" id="PIRSR605959-3"/>
    </source>
</evidence>
<feature type="binding site" evidence="13">
    <location>
        <position position="238"/>
    </location>
    <ligand>
        <name>Ca(2+)</name>
        <dbReference type="ChEBI" id="CHEBI:29108"/>
    </ligand>
</feature>
<dbReference type="InterPro" id="IPR036663">
    <property type="entry name" value="Fumarylacetoacetase_C_sf"/>
</dbReference>
<comment type="cofactor">
    <cofactor evidence="2 13">
        <name>Mg(2+)</name>
        <dbReference type="ChEBI" id="CHEBI:18420"/>
    </cofactor>
</comment>
<feature type="domain" description="Fumarylacetoacetase-like C-terminal" evidence="14">
    <location>
        <begin position="130"/>
        <end position="409"/>
    </location>
</feature>
<keyword evidence="6 16" id="KW-0378">Hydrolase</keyword>
<keyword evidence="7 13" id="KW-0106">Calcium</keyword>
<dbReference type="SUPFAM" id="SSF56529">
    <property type="entry name" value="FAH"/>
    <property type="match status" value="1"/>
</dbReference>
<dbReference type="Gene3D" id="3.90.850.10">
    <property type="entry name" value="Fumarylacetoacetase-like, C-terminal domain"/>
    <property type="match status" value="1"/>
</dbReference>
<dbReference type="AlphaFoldDB" id="A0A3R9PBS3"/>
<evidence type="ECO:0000313" key="16">
    <source>
        <dbReference type="EMBL" id="RSL18179.1"/>
    </source>
</evidence>
<dbReference type="Gene3D" id="2.30.30.230">
    <property type="entry name" value="Fumarylacetoacetase, N-terminal domain"/>
    <property type="match status" value="1"/>
</dbReference>
<keyword evidence="9" id="KW-0828">Tyrosine catabolism</keyword>
<evidence type="ECO:0000256" key="9">
    <source>
        <dbReference type="ARBA" id="ARBA00022878"/>
    </source>
</evidence>
<dbReference type="InterPro" id="IPR011234">
    <property type="entry name" value="Fumarylacetoacetase-like_C"/>
</dbReference>
<evidence type="ECO:0000313" key="17">
    <source>
        <dbReference type="Proteomes" id="UP000269669"/>
    </source>
</evidence>
<dbReference type="GO" id="GO:0006559">
    <property type="term" value="P:L-phenylalanine catabolic process"/>
    <property type="evidence" value="ECO:0007669"/>
    <property type="project" value="UniProtKB-UniPathway"/>
</dbReference>
<protein>
    <recommendedName>
        <fullName evidence="4">fumarylacetoacetase</fullName>
        <ecNumber evidence="4">3.7.1.2</ecNumber>
    </recommendedName>
</protein>
<gene>
    <name evidence="16" type="ORF">EDE15_3736</name>
</gene>
<dbReference type="InterPro" id="IPR036462">
    <property type="entry name" value="Fumarylacetoacetase_N_sf"/>
</dbReference>
<feature type="binding site" evidence="12">
    <location>
        <position position="133"/>
    </location>
    <ligand>
        <name>substrate</name>
    </ligand>
</feature>
<feature type="active site" description="Proton acceptor" evidence="11">
    <location>
        <position position="138"/>
    </location>
</feature>
<feature type="binding site" evidence="13">
    <location>
        <position position="206"/>
    </location>
    <ligand>
        <name>Ca(2+)</name>
        <dbReference type="ChEBI" id="CHEBI:29108"/>
    </ligand>
</feature>
<evidence type="ECO:0000256" key="7">
    <source>
        <dbReference type="ARBA" id="ARBA00022837"/>
    </source>
</evidence>
<dbReference type="EMBL" id="RSDW01000001">
    <property type="protein sequence ID" value="RSL18179.1"/>
    <property type="molecule type" value="Genomic_DNA"/>
</dbReference>
<feature type="binding site" evidence="12">
    <location>
        <position position="245"/>
    </location>
    <ligand>
        <name>substrate</name>
    </ligand>
</feature>
<dbReference type="SUPFAM" id="SSF63433">
    <property type="entry name" value="Fumarylacetoacetate hydrolase, FAH, N-terminal domain"/>
    <property type="match status" value="1"/>
</dbReference>
<dbReference type="GO" id="GO:0006572">
    <property type="term" value="P:L-tyrosine catabolic process"/>
    <property type="evidence" value="ECO:0007669"/>
    <property type="project" value="UniProtKB-KW"/>
</dbReference>
<evidence type="ECO:0000256" key="12">
    <source>
        <dbReference type="PIRSR" id="PIRSR605959-2"/>
    </source>
</evidence>
<dbReference type="EC" id="3.7.1.2" evidence="4"/>
<dbReference type="OrthoDB" id="9805307at2"/>
<feature type="binding site" evidence="13">
    <location>
        <position position="204"/>
    </location>
    <ligand>
        <name>Ca(2+)</name>
        <dbReference type="ChEBI" id="CHEBI:29108"/>
    </ligand>
</feature>